<feature type="compositionally biased region" description="Low complexity" evidence="1">
    <location>
        <begin position="196"/>
        <end position="217"/>
    </location>
</feature>
<feature type="region of interest" description="Disordered" evidence="1">
    <location>
        <begin position="162"/>
        <end position="256"/>
    </location>
</feature>
<organism evidence="2 3">
    <name type="scientific">Trametes pubescens</name>
    <name type="common">White-rot fungus</name>
    <dbReference type="NCBI Taxonomy" id="154538"/>
    <lineage>
        <taxon>Eukaryota</taxon>
        <taxon>Fungi</taxon>
        <taxon>Dikarya</taxon>
        <taxon>Basidiomycota</taxon>
        <taxon>Agaricomycotina</taxon>
        <taxon>Agaricomycetes</taxon>
        <taxon>Polyporales</taxon>
        <taxon>Polyporaceae</taxon>
        <taxon>Trametes</taxon>
    </lineage>
</organism>
<feature type="compositionally biased region" description="Basic and acidic residues" evidence="1">
    <location>
        <begin position="439"/>
        <end position="460"/>
    </location>
</feature>
<dbReference type="AlphaFoldDB" id="A0A1M2VDM7"/>
<sequence length="635" mass="68269">MVAVKRFGRWGPVTKRVWKCKICKRVLRIWRCVNPKKANYGRSFVMCHPHDADDNEVHPKHYRYCNNWIPASRTQRTAVDSDSEDPFDASPSDPASNTTSTSSPDEHRRCQLQSCGSKCVADNCGRSYCSKHCEAAGGCFVHRALSVEDLLQLGLQPVIPLPGSPSGPSSPPLIARSAKAAGKQPQRRASPPPVAPSAKAATSKQAQSTPHPTPTTHSSKRREPPTGLPSSGCPSKMPCRASPSPPSPSESSSGSDIAWQSCYDPDHLGCRDCNHHYTGKLEDDAYLAARKVSRTNMHTTPEDDDYLAALEASRADMRTASIASAREDSDYMAALEASRTDMHAASSSYSLGSGSSFSCSQADGSAGPSSRPSFGAGISRSTCPSFGAGVTCSTRPGSSSLQPTPTPAPLSALEERALLAALKASHADAVWQLESTPPNRDRSPCSDPHHRGCPRCEHSDSGESAFERLKASCRATLAQLEALTPATSQEGSPVIDAHMREMLETVCTSIMEMRSESPAPPRTFNDTSRSSALDSDADWTLVLSLPNLTFSSSTDSLMSSSSLQGSSAPRSRRHFKVEEVDIDLTIGDDTVLIKPNPDDIIDLTLDSDDDINDGDNKKAWLANDDNEDLFAEGYD</sequence>
<evidence type="ECO:0000313" key="3">
    <source>
        <dbReference type="Proteomes" id="UP000184267"/>
    </source>
</evidence>
<gene>
    <name evidence="2" type="ORF">TRAPUB_3515</name>
</gene>
<feature type="region of interest" description="Disordered" evidence="1">
    <location>
        <begin position="552"/>
        <end position="572"/>
    </location>
</feature>
<accession>A0A1M2VDM7</accession>
<feature type="compositionally biased region" description="Low complexity" evidence="1">
    <location>
        <begin position="552"/>
        <end position="569"/>
    </location>
</feature>
<dbReference type="OMA" id="CTSIMEM"/>
<reference evidence="2 3" key="1">
    <citation type="submission" date="2016-10" db="EMBL/GenBank/DDBJ databases">
        <title>Genome sequence of the basidiomycete white-rot fungus Trametes pubescens.</title>
        <authorList>
            <person name="Makela M.R."/>
            <person name="Granchi Z."/>
            <person name="Peng M."/>
            <person name="De Vries R.P."/>
            <person name="Grigoriev I."/>
            <person name="Riley R."/>
            <person name="Hilden K."/>
        </authorList>
    </citation>
    <scope>NUCLEOTIDE SEQUENCE [LARGE SCALE GENOMIC DNA]</scope>
    <source>
        <strain evidence="2 3">FBCC735</strain>
    </source>
</reference>
<evidence type="ECO:0000256" key="1">
    <source>
        <dbReference type="SAM" id="MobiDB-lite"/>
    </source>
</evidence>
<dbReference type="Proteomes" id="UP000184267">
    <property type="component" value="Unassembled WGS sequence"/>
</dbReference>
<evidence type="ECO:0000313" key="2">
    <source>
        <dbReference type="EMBL" id="OJT05656.1"/>
    </source>
</evidence>
<proteinExistence type="predicted"/>
<feature type="compositionally biased region" description="Pro residues" evidence="1">
    <location>
        <begin position="162"/>
        <end position="171"/>
    </location>
</feature>
<comment type="caution">
    <text evidence="2">The sequence shown here is derived from an EMBL/GenBank/DDBJ whole genome shotgun (WGS) entry which is preliminary data.</text>
</comment>
<name>A0A1M2VDM7_TRAPU</name>
<feature type="region of interest" description="Disordered" evidence="1">
    <location>
        <begin position="76"/>
        <end position="107"/>
    </location>
</feature>
<feature type="region of interest" description="Disordered" evidence="1">
    <location>
        <begin position="434"/>
        <end position="460"/>
    </location>
</feature>
<protein>
    <submittedName>
        <fullName evidence="2">Uncharacterized protein</fullName>
    </submittedName>
</protein>
<feature type="compositionally biased region" description="Polar residues" evidence="1">
    <location>
        <begin position="93"/>
        <end position="103"/>
    </location>
</feature>
<dbReference type="EMBL" id="MNAD01001410">
    <property type="protein sequence ID" value="OJT05656.1"/>
    <property type="molecule type" value="Genomic_DNA"/>
</dbReference>
<keyword evidence="3" id="KW-1185">Reference proteome</keyword>